<protein>
    <recommendedName>
        <fullName evidence="11">GTP cyclohydrolase-2</fullName>
        <ecNumber evidence="11">3.5.4.25</ecNumber>
    </recommendedName>
    <alternativeName>
        <fullName evidence="11">GTP cyclohydrolase II</fullName>
    </alternativeName>
</protein>
<comment type="catalytic activity">
    <reaction evidence="2">
        <text>2,5-diamino-6-hydroxy-4-(5-phosphoribosylamino)-pyrimidine + H2O = 2,5,6-triamino-4-hydroxypyrimidine + D-ribose 5-phosphate</text>
        <dbReference type="Rhea" id="RHEA:23436"/>
        <dbReference type="ChEBI" id="CHEBI:15377"/>
        <dbReference type="ChEBI" id="CHEBI:58614"/>
        <dbReference type="ChEBI" id="CHEBI:78346"/>
        <dbReference type="ChEBI" id="CHEBI:137796"/>
    </reaction>
</comment>
<dbReference type="PANTHER" id="PTHR21327:SF18">
    <property type="entry name" value="3,4-DIHYDROXY-2-BUTANONE 4-PHOSPHATE SYNTHASE"/>
    <property type="match status" value="1"/>
</dbReference>
<dbReference type="SUPFAM" id="SSF142695">
    <property type="entry name" value="RibA-like"/>
    <property type="match status" value="1"/>
</dbReference>
<feature type="binding site" evidence="11">
    <location>
        <position position="299"/>
    </location>
    <ligand>
        <name>GTP</name>
        <dbReference type="ChEBI" id="CHEBI:37565"/>
    </ligand>
</feature>
<evidence type="ECO:0000256" key="8">
    <source>
        <dbReference type="ARBA" id="ARBA00022833"/>
    </source>
</evidence>
<evidence type="ECO:0000256" key="4">
    <source>
        <dbReference type="ARBA" id="ARBA00022619"/>
    </source>
</evidence>
<evidence type="ECO:0000256" key="10">
    <source>
        <dbReference type="ARBA" id="ARBA00049295"/>
    </source>
</evidence>
<feature type="binding site" evidence="11">
    <location>
        <position position="217"/>
    </location>
    <ligand>
        <name>Zn(2+)</name>
        <dbReference type="ChEBI" id="CHEBI:29105"/>
        <note>catalytic</note>
    </ligand>
</feature>
<dbReference type="SUPFAM" id="SSF143990">
    <property type="entry name" value="YbiA-like"/>
    <property type="match status" value="1"/>
</dbReference>
<feature type="binding site" evidence="11">
    <location>
        <begin position="199"/>
        <end position="203"/>
    </location>
    <ligand>
        <name>GTP</name>
        <dbReference type="ChEBI" id="CHEBI:37565"/>
    </ligand>
</feature>
<dbReference type="UniPathway" id="UPA00275">
    <property type="reaction ID" value="UER00400"/>
</dbReference>
<dbReference type="FunFam" id="3.40.50.10990:FF:000002">
    <property type="entry name" value="GTP cyclohydrolase-2"/>
    <property type="match status" value="1"/>
</dbReference>
<evidence type="ECO:0000256" key="3">
    <source>
        <dbReference type="ARBA" id="ARBA00004853"/>
    </source>
</evidence>
<feature type="binding site" evidence="11">
    <location>
        <position position="220"/>
    </location>
    <ligand>
        <name>GTP</name>
        <dbReference type="ChEBI" id="CHEBI:37565"/>
    </ligand>
</feature>
<evidence type="ECO:0000256" key="5">
    <source>
        <dbReference type="ARBA" id="ARBA00022723"/>
    </source>
</evidence>
<dbReference type="GO" id="GO:0003935">
    <property type="term" value="F:GTP cyclohydrolase II activity"/>
    <property type="evidence" value="ECO:0007669"/>
    <property type="project" value="UniProtKB-UniRule"/>
</dbReference>
<keyword evidence="9 11" id="KW-0342">GTP-binding</keyword>
<feature type="binding site" evidence="11">
    <location>
        <position position="264"/>
    </location>
    <ligand>
        <name>GTP</name>
        <dbReference type="ChEBI" id="CHEBI:37565"/>
    </ligand>
</feature>
<evidence type="ECO:0000256" key="7">
    <source>
        <dbReference type="ARBA" id="ARBA00022801"/>
    </source>
</evidence>
<dbReference type="EMBL" id="RSFA01000014">
    <property type="protein sequence ID" value="RSD32181.1"/>
    <property type="molecule type" value="Genomic_DNA"/>
</dbReference>
<accession>A0A3R9G4U0</accession>
<dbReference type="OrthoDB" id="9793111at2"/>
<comment type="cofactor">
    <cofactor evidence="11">
        <name>Zn(2+)</name>
        <dbReference type="ChEBI" id="CHEBI:29105"/>
    </cofactor>
    <text evidence="11">Binds 1 zinc ion per subunit.</text>
</comment>
<keyword evidence="5 11" id="KW-0479">Metal-binding</keyword>
<dbReference type="NCBIfam" id="NF001591">
    <property type="entry name" value="PRK00393.1"/>
    <property type="match status" value="1"/>
</dbReference>
<proteinExistence type="inferred from homology"/>
<dbReference type="InterPro" id="IPR012816">
    <property type="entry name" value="NADAR"/>
</dbReference>
<evidence type="ECO:0000256" key="1">
    <source>
        <dbReference type="ARBA" id="ARBA00000022"/>
    </source>
</evidence>
<keyword evidence="6 11" id="KW-0547">Nucleotide-binding</keyword>
<sequence>MNRNIHFYEPSDAYGFLSNFFSAPINLNGNIWKTNEHYYQAQKFTDKTIIETIQNCATPDIAFSLSRQYCKCVREDWNNIRLDVMRFIVEEKFNQNPILAFQLLETGDVDISEHSHKDSFWGDGGNGQGENQLGKILMAVREKLKHTEPYNLIQFVDKAKLPTKWGTYQMHGFIENKTGKEHLALVYGDISVVDAPLIRLHSECLTGDALFSTRCDCGFQLDRALQNIVQEGAGVLLYLRQEGRGIGLLNKIKAYHLQDEGADTVEANEQLGFSADMRDYRFCRGILSYLGIDKVRLMTNNPRKVKALEQANIQIQERVALQEGCNIDNQFYLETKAKKLGHLFDQKFIKQ</sequence>
<evidence type="ECO:0000313" key="15">
    <source>
        <dbReference type="Proteomes" id="UP000269041"/>
    </source>
</evidence>
<dbReference type="NCBIfam" id="TIGR02464">
    <property type="entry name" value="ribofla_fusion"/>
    <property type="match status" value="1"/>
</dbReference>
<keyword evidence="4 11" id="KW-0686">Riboflavin biosynthesis</keyword>
<keyword evidence="8 11" id="KW-0862">Zinc</keyword>
<organism evidence="14 15">
    <name type="scientific">Vibrio pectenicida</name>
    <dbReference type="NCBI Taxonomy" id="62763"/>
    <lineage>
        <taxon>Bacteria</taxon>
        <taxon>Pseudomonadati</taxon>
        <taxon>Pseudomonadota</taxon>
        <taxon>Gammaproteobacteria</taxon>
        <taxon>Vibrionales</taxon>
        <taxon>Vibrionaceae</taxon>
        <taxon>Vibrio</taxon>
    </lineage>
</organism>
<evidence type="ECO:0000256" key="11">
    <source>
        <dbReference type="HAMAP-Rule" id="MF_00179"/>
    </source>
</evidence>
<dbReference type="Pfam" id="PF08719">
    <property type="entry name" value="NADAR"/>
    <property type="match status" value="1"/>
</dbReference>
<comment type="pathway">
    <text evidence="3 11">Cofactor biosynthesis; riboflavin biosynthesis; 5-amino-6-(D-ribitylamino)uracil from GTP: step 1/4.</text>
</comment>
<dbReference type="GO" id="GO:0005829">
    <property type="term" value="C:cytosol"/>
    <property type="evidence" value="ECO:0007669"/>
    <property type="project" value="TreeGrafter"/>
</dbReference>
<comment type="caution">
    <text evidence="14">The sequence shown here is derived from an EMBL/GenBank/DDBJ whole genome shotgun (WGS) entry which is preliminary data.</text>
</comment>
<dbReference type="InterPro" id="IPR036144">
    <property type="entry name" value="RibA-like_sf"/>
</dbReference>
<reference evidence="14 15" key="1">
    <citation type="submission" date="2018-12" db="EMBL/GenBank/DDBJ databases">
        <title>Genomic taxonomy of the Vibrionaceae family.</title>
        <authorList>
            <person name="Gomez-Gil B."/>
            <person name="Enciso-Ibarra K."/>
        </authorList>
    </citation>
    <scope>NUCLEOTIDE SEQUENCE [LARGE SCALE GENOMIC DNA]</scope>
    <source>
        <strain evidence="14 15">CAIM 594</strain>
    </source>
</reference>
<feature type="domain" description="GTP cyclohydrolase II" evidence="12">
    <location>
        <begin position="158"/>
        <end position="319"/>
    </location>
</feature>
<dbReference type="NCBIfam" id="TIGR00505">
    <property type="entry name" value="ribA"/>
    <property type="match status" value="1"/>
</dbReference>
<comment type="function">
    <text evidence="11">Catalyzes the conversion of GTP to 2,5-diamino-6-ribosylamino-4(3H)-pyrimidinone 5'-phosphate (DARP), formate and pyrophosphate.</text>
</comment>
<dbReference type="PANTHER" id="PTHR21327">
    <property type="entry name" value="GTP CYCLOHYDROLASE II-RELATED"/>
    <property type="match status" value="1"/>
</dbReference>
<evidence type="ECO:0000313" key="14">
    <source>
        <dbReference type="EMBL" id="RSD32181.1"/>
    </source>
</evidence>
<dbReference type="CDD" id="cd15457">
    <property type="entry name" value="NADAR"/>
    <property type="match status" value="1"/>
</dbReference>
<feature type="domain" description="NADAR" evidence="13">
    <location>
        <begin position="7"/>
        <end position="145"/>
    </location>
</feature>
<comment type="catalytic activity">
    <reaction evidence="1">
        <text>5-amino-6-(5-phospho-D-ribosylamino)uracil + H2O = 5,6-diaminouracil + D-ribose 5-phosphate</text>
        <dbReference type="Rhea" id="RHEA:55020"/>
        <dbReference type="ChEBI" id="CHEBI:15377"/>
        <dbReference type="ChEBI" id="CHEBI:46252"/>
        <dbReference type="ChEBI" id="CHEBI:58453"/>
        <dbReference type="ChEBI" id="CHEBI:78346"/>
    </reaction>
</comment>
<feature type="binding site" evidence="11">
    <location>
        <position position="215"/>
    </location>
    <ligand>
        <name>Zn(2+)</name>
        <dbReference type="ChEBI" id="CHEBI:29105"/>
        <note>catalytic</note>
    </ligand>
</feature>
<dbReference type="GO" id="GO:0009231">
    <property type="term" value="P:riboflavin biosynthetic process"/>
    <property type="evidence" value="ECO:0007669"/>
    <property type="project" value="UniProtKB-UniRule"/>
</dbReference>
<evidence type="ECO:0000256" key="9">
    <source>
        <dbReference type="ARBA" id="ARBA00023134"/>
    </source>
</evidence>
<evidence type="ECO:0000256" key="2">
    <source>
        <dbReference type="ARBA" id="ARBA00000751"/>
    </source>
</evidence>
<feature type="binding site" evidence="11">
    <location>
        <position position="304"/>
    </location>
    <ligand>
        <name>GTP</name>
        <dbReference type="ChEBI" id="CHEBI:37565"/>
    </ligand>
</feature>
<evidence type="ECO:0000259" key="13">
    <source>
        <dbReference type="Pfam" id="PF08719"/>
    </source>
</evidence>
<dbReference type="InterPro" id="IPR032677">
    <property type="entry name" value="GTP_cyclohydro_II"/>
</dbReference>
<keyword evidence="15" id="KW-1185">Reference proteome</keyword>
<keyword evidence="7 11" id="KW-0378">Hydrolase</keyword>
<dbReference type="PIRSF" id="PIRSF001259">
    <property type="entry name" value="RibA"/>
    <property type="match status" value="1"/>
</dbReference>
<feature type="active site" description="Nucleophile" evidence="11">
    <location>
        <position position="278"/>
    </location>
</feature>
<dbReference type="EC" id="3.5.4.25" evidence="11"/>
<dbReference type="AlphaFoldDB" id="A0A3R9G4U0"/>
<dbReference type="Gene3D" id="1.10.357.40">
    <property type="entry name" value="YbiA-like"/>
    <property type="match status" value="1"/>
</dbReference>
<feature type="binding site" evidence="11">
    <location>
        <begin position="242"/>
        <end position="244"/>
    </location>
    <ligand>
        <name>GTP</name>
        <dbReference type="ChEBI" id="CHEBI:37565"/>
    </ligand>
</feature>
<dbReference type="InterPro" id="IPR000926">
    <property type="entry name" value="RibA"/>
</dbReference>
<name>A0A3R9G4U0_9VIBR</name>
<dbReference type="InterPro" id="IPR037238">
    <property type="entry name" value="YbiA-like_sf"/>
</dbReference>
<feature type="binding site" evidence="11">
    <location>
        <position position="204"/>
    </location>
    <ligand>
        <name>Zn(2+)</name>
        <dbReference type="ChEBI" id="CHEBI:29105"/>
        <note>catalytic</note>
    </ligand>
</feature>
<dbReference type="HAMAP" id="MF_00179">
    <property type="entry name" value="RibA"/>
    <property type="match status" value="1"/>
</dbReference>
<dbReference type="Pfam" id="PF00925">
    <property type="entry name" value="GTP_cyclohydro2"/>
    <property type="match status" value="1"/>
</dbReference>
<dbReference type="RefSeq" id="WP_125320134.1">
    <property type="nucleotide sequence ID" value="NZ_AP024889.1"/>
</dbReference>
<evidence type="ECO:0000259" key="12">
    <source>
        <dbReference type="Pfam" id="PF00925"/>
    </source>
</evidence>
<dbReference type="Gene3D" id="3.40.50.10990">
    <property type="entry name" value="GTP cyclohydrolase II"/>
    <property type="match status" value="1"/>
</dbReference>
<dbReference type="CDD" id="cd00641">
    <property type="entry name" value="GTP_cyclohydro2"/>
    <property type="match status" value="1"/>
</dbReference>
<dbReference type="GO" id="GO:0005525">
    <property type="term" value="F:GTP binding"/>
    <property type="evidence" value="ECO:0007669"/>
    <property type="project" value="UniProtKB-KW"/>
</dbReference>
<dbReference type="GO" id="GO:0008270">
    <property type="term" value="F:zinc ion binding"/>
    <property type="evidence" value="ECO:0007669"/>
    <property type="project" value="UniProtKB-UniRule"/>
</dbReference>
<evidence type="ECO:0000256" key="6">
    <source>
        <dbReference type="ARBA" id="ARBA00022741"/>
    </source>
</evidence>
<feature type="active site" description="Proton acceptor" evidence="11">
    <location>
        <position position="276"/>
    </location>
</feature>
<comment type="similarity">
    <text evidence="11">Belongs to the GTP cyclohydrolase II family.</text>
</comment>
<comment type="catalytic activity">
    <reaction evidence="10 11">
        <text>GTP + 4 H2O = 2,5-diamino-6-hydroxy-4-(5-phosphoribosylamino)-pyrimidine + formate + 2 phosphate + 3 H(+)</text>
        <dbReference type="Rhea" id="RHEA:23704"/>
        <dbReference type="ChEBI" id="CHEBI:15377"/>
        <dbReference type="ChEBI" id="CHEBI:15378"/>
        <dbReference type="ChEBI" id="CHEBI:15740"/>
        <dbReference type="ChEBI" id="CHEBI:37565"/>
        <dbReference type="ChEBI" id="CHEBI:43474"/>
        <dbReference type="ChEBI" id="CHEBI:58614"/>
        <dbReference type="EC" id="3.5.4.25"/>
    </reaction>
</comment>
<dbReference type="Proteomes" id="UP000269041">
    <property type="component" value="Unassembled WGS sequence"/>
</dbReference>
<gene>
    <name evidence="11 14" type="primary">ribA</name>
    <name evidence="14" type="ORF">EJA03_04975</name>
</gene>